<dbReference type="GO" id="GO:0005886">
    <property type="term" value="C:plasma membrane"/>
    <property type="evidence" value="ECO:0007669"/>
    <property type="project" value="UniProtKB-SubCell"/>
</dbReference>
<gene>
    <name evidence="10" type="ORF">A10D4_00560</name>
</gene>
<dbReference type="Pfam" id="PF00005">
    <property type="entry name" value="ABC_tran"/>
    <property type="match status" value="1"/>
</dbReference>
<evidence type="ECO:0000256" key="3">
    <source>
        <dbReference type="ARBA" id="ARBA00022741"/>
    </source>
</evidence>
<dbReference type="SMART" id="SM00382">
    <property type="entry name" value="AAA"/>
    <property type="match status" value="1"/>
</dbReference>
<dbReference type="InterPro" id="IPR017871">
    <property type="entry name" value="ABC_transporter-like_CS"/>
</dbReference>
<dbReference type="GO" id="GO:0140359">
    <property type="term" value="F:ABC-type transporter activity"/>
    <property type="evidence" value="ECO:0007669"/>
    <property type="project" value="InterPro"/>
</dbReference>
<keyword evidence="3" id="KW-0547">Nucleotide-binding</keyword>
<dbReference type="PATRIC" id="fig|740709.3.peg.111"/>
<evidence type="ECO:0000256" key="6">
    <source>
        <dbReference type="ARBA" id="ARBA00023136"/>
    </source>
</evidence>
<dbReference type="EMBL" id="AMRG01000001">
    <property type="protein sequence ID" value="EKE87540.1"/>
    <property type="molecule type" value="Genomic_DNA"/>
</dbReference>
<dbReference type="AlphaFoldDB" id="K2LCE6"/>
<feature type="transmembrane region" description="Helical" evidence="7">
    <location>
        <begin position="131"/>
        <end position="153"/>
    </location>
</feature>
<dbReference type="InterPro" id="IPR003593">
    <property type="entry name" value="AAA+_ATPase"/>
</dbReference>
<dbReference type="Pfam" id="PF00664">
    <property type="entry name" value="ABC_membrane"/>
    <property type="match status" value="1"/>
</dbReference>
<feature type="domain" description="ABC transmembrane type-1" evidence="9">
    <location>
        <begin position="22"/>
        <end position="285"/>
    </location>
</feature>
<evidence type="ECO:0000259" key="9">
    <source>
        <dbReference type="PROSITE" id="PS50929"/>
    </source>
</evidence>
<keyword evidence="11" id="KW-1185">Reference proteome</keyword>
<dbReference type="eggNOG" id="COG4987">
    <property type="taxonomic scope" value="Bacteria"/>
</dbReference>
<dbReference type="GO" id="GO:0005524">
    <property type="term" value="F:ATP binding"/>
    <property type="evidence" value="ECO:0007669"/>
    <property type="project" value="UniProtKB-KW"/>
</dbReference>
<keyword evidence="2 7" id="KW-0812">Transmembrane</keyword>
<feature type="transmembrane region" description="Helical" evidence="7">
    <location>
        <begin position="246"/>
        <end position="267"/>
    </location>
</feature>
<proteinExistence type="predicted"/>
<evidence type="ECO:0000313" key="10">
    <source>
        <dbReference type="EMBL" id="EKE87540.1"/>
    </source>
</evidence>
<accession>K2LCE6</accession>
<dbReference type="PANTHER" id="PTHR24221:SF653">
    <property type="entry name" value="TRANSPORT ATP-BINDING PROTEIN CYDC"/>
    <property type="match status" value="1"/>
</dbReference>
<protein>
    <submittedName>
        <fullName evidence="10">ABC transporter-like protein</fullName>
    </submittedName>
</protein>
<feature type="transmembrane region" description="Helical" evidence="7">
    <location>
        <begin position="21"/>
        <end position="45"/>
    </location>
</feature>
<dbReference type="Proteomes" id="UP000014115">
    <property type="component" value="Unassembled WGS sequence"/>
</dbReference>
<dbReference type="PROSITE" id="PS50893">
    <property type="entry name" value="ABC_TRANSPORTER_2"/>
    <property type="match status" value="1"/>
</dbReference>
<dbReference type="STRING" id="740709.A10D4_00560"/>
<name>K2LCE6_9GAMM</name>
<dbReference type="PANTHER" id="PTHR24221">
    <property type="entry name" value="ATP-BINDING CASSETTE SUB-FAMILY B"/>
    <property type="match status" value="1"/>
</dbReference>
<evidence type="ECO:0000313" key="11">
    <source>
        <dbReference type="Proteomes" id="UP000014115"/>
    </source>
</evidence>
<sequence>MRDSQYLRPWLKQLLTQRRQLLLGMALAWLTTLFALGLLSLSGWFITASALYVGFDIYSPGSGIRFFAVSRTVGRYLERLVNHDLVLKLQARWRIALFKRLRQQPLNADKRFRLADTVQRLTRNIEAMDNLLLRLLLPTLVFTLLTLLVAVWWLFYQPWLALALLLTSLLVIALSAHLALRSRILAVRYTRQQQRLRSASMALTESAAELAGWGYYEAYQQRCLGHGERLQRWQDDEAKLRQRSQAWVDLVVQLLFIVVLVISLTMVNSGQLSAAQAIMLSLAALAWQETALETPQQWSSYGSIIGASRALLKPQPESDAMASSQVIQSADSDVHGRDVHSRDIQGRDLQLRIAQLSITRQQRRVVQHLNLVTEPGRVYWLQGSSGAGKSTLADTLMGLYPASNGDIKLQHRGDSSAQSMAVHCAYLTQQTDILDASIAANLRIAAPAASDEALWRVLALVELSDSVAALADGLQTRIGDYGLALSGGQLRRIALARVLLSGRPLLLLDEPFSGLQRDLAARILTRMVEQYAQRTWLIISHVSAAELQFELPSTQQLMLTPTA</sequence>
<dbReference type="RefSeq" id="WP_008487039.1">
    <property type="nucleotide sequence ID" value="NZ_AMRG01000001.1"/>
</dbReference>
<dbReference type="InterPro" id="IPR003439">
    <property type="entry name" value="ABC_transporter-like_ATP-bd"/>
</dbReference>
<dbReference type="InterPro" id="IPR039421">
    <property type="entry name" value="Type_1_exporter"/>
</dbReference>
<feature type="transmembrane region" description="Helical" evidence="7">
    <location>
        <begin position="51"/>
        <end position="69"/>
    </location>
</feature>
<evidence type="ECO:0000256" key="1">
    <source>
        <dbReference type="ARBA" id="ARBA00004651"/>
    </source>
</evidence>
<dbReference type="PROSITE" id="PS50929">
    <property type="entry name" value="ABC_TM1F"/>
    <property type="match status" value="1"/>
</dbReference>
<organism evidence="10 11">
    <name type="scientific">Idiomarina xiamenensis 10-D-4</name>
    <dbReference type="NCBI Taxonomy" id="740709"/>
    <lineage>
        <taxon>Bacteria</taxon>
        <taxon>Pseudomonadati</taxon>
        <taxon>Pseudomonadota</taxon>
        <taxon>Gammaproteobacteria</taxon>
        <taxon>Alteromonadales</taxon>
        <taxon>Idiomarinaceae</taxon>
        <taxon>Idiomarina</taxon>
    </lineage>
</organism>
<evidence type="ECO:0000256" key="4">
    <source>
        <dbReference type="ARBA" id="ARBA00022840"/>
    </source>
</evidence>
<dbReference type="SUPFAM" id="SSF90123">
    <property type="entry name" value="ABC transporter transmembrane region"/>
    <property type="match status" value="1"/>
</dbReference>
<reference evidence="10 11" key="1">
    <citation type="journal article" date="2012" name="J. Bacteriol.">
        <title>Genome Sequence of Idiomarina xiamenensis Type Strain 10-D-4.</title>
        <authorList>
            <person name="Lai Q."/>
            <person name="Wang L."/>
            <person name="Wang W."/>
            <person name="Shao Z."/>
        </authorList>
    </citation>
    <scope>NUCLEOTIDE SEQUENCE [LARGE SCALE GENOMIC DNA]</scope>
    <source>
        <strain evidence="10 11">10-D-4</strain>
    </source>
</reference>
<dbReference type="InterPro" id="IPR027417">
    <property type="entry name" value="P-loop_NTPase"/>
</dbReference>
<keyword evidence="4" id="KW-0067">ATP-binding</keyword>
<keyword evidence="6 7" id="KW-0472">Membrane</keyword>
<dbReference type="InterPro" id="IPR036640">
    <property type="entry name" value="ABC1_TM_sf"/>
</dbReference>
<dbReference type="InterPro" id="IPR011527">
    <property type="entry name" value="ABC1_TM_dom"/>
</dbReference>
<evidence type="ECO:0000259" key="8">
    <source>
        <dbReference type="PROSITE" id="PS50893"/>
    </source>
</evidence>
<comment type="caution">
    <text evidence="10">The sequence shown here is derived from an EMBL/GenBank/DDBJ whole genome shotgun (WGS) entry which is preliminary data.</text>
</comment>
<keyword evidence="5 7" id="KW-1133">Transmembrane helix</keyword>
<evidence type="ECO:0000256" key="2">
    <source>
        <dbReference type="ARBA" id="ARBA00022692"/>
    </source>
</evidence>
<dbReference type="PROSITE" id="PS00211">
    <property type="entry name" value="ABC_TRANSPORTER_1"/>
    <property type="match status" value="1"/>
</dbReference>
<dbReference type="GO" id="GO:0034040">
    <property type="term" value="F:ATPase-coupled lipid transmembrane transporter activity"/>
    <property type="evidence" value="ECO:0007669"/>
    <property type="project" value="TreeGrafter"/>
</dbReference>
<dbReference type="SUPFAM" id="SSF52540">
    <property type="entry name" value="P-loop containing nucleoside triphosphate hydrolases"/>
    <property type="match status" value="1"/>
</dbReference>
<evidence type="ECO:0000256" key="5">
    <source>
        <dbReference type="ARBA" id="ARBA00022989"/>
    </source>
</evidence>
<dbReference type="Gene3D" id="1.20.1560.10">
    <property type="entry name" value="ABC transporter type 1, transmembrane domain"/>
    <property type="match status" value="1"/>
</dbReference>
<feature type="transmembrane region" description="Helical" evidence="7">
    <location>
        <begin position="159"/>
        <end position="180"/>
    </location>
</feature>
<comment type="subcellular location">
    <subcellularLocation>
        <location evidence="1">Cell membrane</location>
        <topology evidence="1">Multi-pass membrane protein</topology>
    </subcellularLocation>
</comment>
<dbReference type="Gene3D" id="3.40.50.300">
    <property type="entry name" value="P-loop containing nucleotide triphosphate hydrolases"/>
    <property type="match status" value="1"/>
</dbReference>
<feature type="domain" description="ABC transporter" evidence="8">
    <location>
        <begin position="351"/>
        <end position="561"/>
    </location>
</feature>
<dbReference type="GO" id="GO:0016887">
    <property type="term" value="F:ATP hydrolysis activity"/>
    <property type="evidence" value="ECO:0007669"/>
    <property type="project" value="InterPro"/>
</dbReference>
<evidence type="ECO:0000256" key="7">
    <source>
        <dbReference type="SAM" id="Phobius"/>
    </source>
</evidence>